<protein>
    <submittedName>
        <fullName evidence="1">Uncharacterized protein</fullName>
    </submittedName>
</protein>
<evidence type="ECO:0000313" key="1">
    <source>
        <dbReference type="EMBL" id="VGO14286.1"/>
    </source>
</evidence>
<reference evidence="1 2" key="1">
    <citation type="submission" date="2019-04" db="EMBL/GenBank/DDBJ databases">
        <authorList>
            <person name="Van Vliet M D."/>
        </authorList>
    </citation>
    <scope>NUCLEOTIDE SEQUENCE [LARGE SCALE GENOMIC DNA]</scope>
    <source>
        <strain evidence="1 2">F1</strain>
    </source>
</reference>
<name>A0A6C2U4F8_PONDE</name>
<proteinExistence type="predicted"/>
<sequence length="185" mass="20615">MNSIDDLLQPYSELETAIRGLMAKLFSDTCGMCTACCCRADICEEATDSAFLLKLLERQGLKADAMDERFGWLDLHGCSLEYGRPPICYEFFCDELLARLPDEESRVSARVLGKLLDHVGQKALGGWHLVEVMEAEDLAKVDLGGVSRRLEEAMAAYEVIEHYAQSGRLSKADHEILDAIKLDIP</sequence>
<dbReference type="EMBL" id="CAAHFG010000001">
    <property type="protein sequence ID" value="VGO14286.1"/>
    <property type="molecule type" value="Genomic_DNA"/>
</dbReference>
<keyword evidence="2" id="KW-1185">Reference proteome</keyword>
<dbReference type="RefSeq" id="WP_136079778.1">
    <property type="nucleotide sequence ID" value="NZ_CAAHFG010000001.1"/>
</dbReference>
<gene>
    <name evidence="1" type="ORF">PDESU_02845</name>
</gene>
<evidence type="ECO:0000313" key="2">
    <source>
        <dbReference type="Proteomes" id="UP000366872"/>
    </source>
</evidence>
<organism evidence="1 2">
    <name type="scientific">Pontiella desulfatans</name>
    <dbReference type="NCBI Taxonomy" id="2750659"/>
    <lineage>
        <taxon>Bacteria</taxon>
        <taxon>Pseudomonadati</taxon>
        <taxon>Kiritimatiellota</taxon>
        <taxon>Kiritimatiellia</taxon>
        <taxon>Kiritimatiellales</taxon>
        <taxon>Pontiellaceae</taxon>
        <taxon>Pontiella</taxon>
    </lineage>
</organism>
<dbReference type="Proteomes" id="UP000366872">
    <property type="component" value="Unassembled WGS sequence"/>
</dbReference>
<dbReference type="AlphaFoldDB" id="A0A6C2U4F8"/>
<accession>A0A6C2U4F8</accession>